<protein>
    <submittedName>
        <fullName evidence="2">Heavy-metal resistance</fullName>
    </submittedName>
</protein>
<dbReference type="Pfam" id="PF13801">
    <property type="entry name" value="Metal_resist"/>
    <property type="match status" value="1"/>
</dbReference>
<name>A0A1I7ARR9_9RHOB</name>
<dbReference type="OrthoDB" id="7708236at2"/>
<reference evidence="2 3" key="1">
    <citation type="submission" date="2016-10" db="EMBL/GenBank/DDBJ databases">
        <authorList>
            <person name="de Groot N.N."/>
        </authorList>
    </citation>
    <scope>NUCLEOTIDE SEQUENCE [LARGE SCALE GENOMIC DNA]</scope>
    <source>
        <strain evidence="2 3">CGMCC 1.10959</strain>
    </source>
</reference>
<dbReference type="AlphaFoldDB" id="A0A1I7ARR9"/>
<feature type="transmembrane region" description="Helical" evidence="1">
    <location>
        <begin position="15"/>
        <end position="39"/>
    </location>
</feature>
<evidence type="ECO:0000256" key="1">
    <source>
        <dbReference type="SAM" id="Phobius"/>
    </source>
</evidence>
<dbReference type="STRING" id="999627.SAMN05216236_107143"/>
<sequence>MSDSDKQKAPRTGRWVRWLLAGSLAMNLLVVGLAIGAVMRFGGPENARRPSPSLVATLYRALPREDRQAVRSALHKAPRAQIEDRRAGTRALAAALRGTPFDADRAEAILAEQIRAHDVWEDAVLKAWLSRVSAMDDAERGGYAERVEEFQKRGRRHGRDNTNRED</sequence>
<gene>
    <name evidence="2" type="ORF">SAMN05216236_107143</name>
</gene>
<keyword evidence="1" id="KW-0472">Membrane</keyword>
<accession>A0A1I7ARR9</accession>
<dbReference type="Proteomes" id="UP000182466">
    <property type="component" value="Unassembled WGS sequence"/>
</dbReference>
<evidence type="ECO:0000313" key="2">
    <source>
        <dbReference type="EMBL" id="SFT77597.1"/>
    </source>
</evidence>
<proteinExistence type="predicted"/>
<organism evidence="2 3">
    <name type="scientific">Sedimentitalea nanhaiensis</name>
    <dbReference type="NCBI Taxonomy" id="999627"/>
    <lineage>
        <taxon>Bacteria</taxon>
        <taxon>Pseudomonadati</taxon>
        <taxon>Pseudomonadota</taxon>
        <taxon>Alphaproteobacteria</taxon>
        <taxon>Rhodobacterales</taxon>
        <taxon>Paracoccaceae</taxon>
        <taxon>Sedimentitalea</taxon>
    </lineage>
</organism>
<dbReference type="InterPro" id="IPR025961">
    <property type="entry name" value="Metal_resist"/>
</dbReference>
<keyword evidence="1" id="KW-1133">Transmembrane helix</keyword>
<dbReference type="EMBL" id="FPAW01000007">
    <property type="protein sequence ID" value="SFT77597.1"/>
    <property type="molecule type" value="Genomic_DNA"/>
</dbReference>
<keyword evidence="3" id="KW-1185">Reference proteome</keyword>
<keyword evidence="1" id="KW-0812">Transmembrane</keyword>
<dbReference type="RefSeq" id="WP_051372229.1">
    <property type="nucleotide sequence ID" value="NZ_FPAW01000007.1"/>
</dbReference>
<evidence type="ECO:0000313" key="3">
    <source>
        <dbReference type="Proteomes" id="UP000182466"/>
    </source>
</evidence>